<organism evidence="1 2">
    <name type="scientific">Solimonas aquatica</name>
    <dbReference type="NCBI Taxonomy" id="489703"/>
    <lineage>
        <taxon>Bacteria</taxon>
        <taxon>Pseudomonadati</taxon>
        <taxon>Pseudomonadota</taxon>
        <taxon>Gammaproteobacteria</taxon>
        <taxon>Nevskiales</taxon>
        <taxon>Nevskiaceae</taxon>
        <taxon>Solimonas</taxon>
    </lineage>
</organism>
<dbReference type="EMBL" id="FOFS01000003">
    <property type="protein sequence ID" value="SEQ08214.1"/>
    <property type="molecule type" value="Genomic_DNA"/>
</dbReference>
<keyword evidence="2" id="KW-1185">Reference proteome</keyword>
<dbReference type="Pfam" id="PF02597">
    <property type="entry name" value="ThiS"/>
    <property type="match status" value="1"/>
</dbReference>
<name>A0A1H9D446_9GAMM</name>
<dbReference type="Gene3D" id="3.10.20.30">
    <property type="match status" value="1"/>
</dbReference>
<protein>
    <submittedName>
        <fullName evidence="1">ThiS family protein</fullName>
    </submittedName>
</protein>
<dbReference type="RefSeq" id="WP_093283191.1">
    <property type="nucleotide sequence ID" value="NZ_FOFS01000003.1"/>
</dbReference>
<accession>A0A1H9D446</accession>
<dbReference type="InterPro" id="IPR003749">
    <property type="entry name" value="ThiS/MoaD-like"/>
</dbReference>
<reference evidence="1 2" key="1">
    <citation type="submission" date="2016-10" db="EMBL/GenBank/DDBJ databases">
        <authorList>
            <person name="de Groot N.N."/>
        </authorList>
    </citation>
    <scope>NUCLEOTIDE SEQUENCE [LARGE SCALE GENOMIC DNA]</scope>
    <source>
        <strain evidence="1 2">DSM 25927</strain>
    </source>
</reference>
<dbReference type="Proteomes" id="UP000199233">
    <property type="component" value="Unassembled WGS sequence"/>
</dbReference>
<gene>
    <name evidence="1" type="ORF">SAMN04488038_103303</name>
</gene>
<dbReference type="OrthoDB" id="6702804at2"/>
<dbReference type="InterPro" id="IPR012675">
    <property type="entry name" value="Beta-grasp_dom_sf"/>
</dbReference>
<dbReference type="STRING" id="489703.SAMN04488038_103303"/>
<dbReference type="SUPFAM" id="SSF54285">
    <property type="entry name" value="MoaD/ThiS"/>
    <property type="match status" value="1"/>
</dbReference>
<evidence type="ECO:0000313" key="2">
    <source>
        <dbReference type="Proteomes" id="UP000199233"/>
    </source>
</evidence>
<dbReference type="AlphaFoldDB" id="A0A1H9D446"/>
<dbReference type="InterPro" id="IPR016155">
    <property type="entry name" value="Mopterin_synth/thiamin_S_b"/>
</dbReference>
<proteinExistence type="predicted"/>
<evidence type="ECO:0000313" key="1">
    <source>
        <dbReference type="EMBL" id="SEQ08214.1"/>
    </source>
</evidence>
<sequence>MQITFEFHGVLRRQAGAAERSLTLPEGATLAAALQTLAAEQPEIAELLPRCACAEGERMLLRREVLAGVQRIALLPPVAGG</sequence>